<reference evidence="3 4" key="1">
    <citation type="journal article" date="2023" name="Plants (Basel)">
        <title>Bridging the Gap: Combining Genomics and Transcriptomics Approaches to Understand Stylosanthes scabra, an Orphan Legume from the Brazilian Caatinga.</title>
        <authorList>
            <person name="Ferreira-Neto J.R.C."/>
            <person name="da Silva M.D."/>
            <person name="Binneck E."/>
            <person name="de Melo N.F."/>
            <person name="da Silva R.H."/>
            <person name="de Melo A.L.T.M."/>
            <person name="Pandolfi V."/>
            <person name="Bustamante F.O."/>
            <person name="Brasileiro-Vidal A.C."/>
            <person name="Benko-Iseppon A.M."/>
        </authorList>
    </citation>
    <scope>NUCLEOTIDE SEQUENCE [LARGE SCALE GENOMIC DNA]</scope>
    <source>
        <tissue evidence="3">Leaves</tissue>
    </source>
</reference>
<gene>
    <name evidence="3" type="ORF">PIB30_035895</name>
</gene>
<evidence type="ECO:0000256" key="1">
    <source>
        <dbReference type="SAM" id="MobiDB-lite"/>
    </source>
</evidence>
<comment type="caution">
    <text evidence="3">The sequence shown here is derived from an EMBL/GenBank/DDBJ whole genome shotgun (WGS) entry which is preliminary data.</text>
</comment>
<evidence type="ECO:0000256" key="2">
    <source>
        <dbReference type="SAM" id="Phobius"/>
    </source>
</evidence>
<sequence>MDDHKAMQNESEELAALLGYVHIRMSCKLFTLNASIQSLLFVCVIFYSNFDIDFNFDLESLFRELPPDAGASCANDTSSILQCHLVPTEPRPSSEFDNVNAPSRLRHILDVTRRHFEGPEKTPTIHALDAKTASGEEHVSHTLLPNVNASGNTEECARKRKHVSDVDAGGIRRK</sequence>
<name>A0ABU6VES6_9FABA</name>
<evidence type="ECO:0000313" key="4">
    <source>
        <dbReference type="Proteomes" id="UP001341840"/>
    </source>
</evidence>
<feature type="region of interest" description="Disordered" evidence="1">
    <location>
        <begin position="151"/>
        <end position="174"/>
    </location>
</feature>
<feature type="transmembrane region" description="Helical" evidence="2">
    <location>
        <begin position="29"/>
        <end position="50"/>
    </location>
</feature>
<keyword evidence="4" id="KW-1185">Reference proteome</keyword>
<organism evidence="3 4">
    <name type="scientific">Stylosanthes scabra</name>
    <dbReference type="NCBI Taxonomy" id="79078"/>
    <lineage>
        <taxon>Eukaryota</taxon>
        <taxon>Viridiplantae</taxon>
        <taxon>Streptophyta</taxon>
        <taxon>Embryophyta</taxon>
        <taxon>Tracheophyta</taxon>
        <taxon>Spermatophyta</taxon>
        <taxon>Magnoliopsida</taxon>
        <taxon>eudicotyledons</taxon>
        <taxon>Gunneridae</taxon>
        <taxon>Pentapetalae</taxon>
        <taxon>rosids</taxon>
        <taxon>fabids</taxon>
        <taxon>Fabales</taxon>
        <taxon>Fabaceae</taxon>
        <taxon>Papilionoideae</taxon>
        <taxon>50 kb inversion clade</taxon>
        <taxon>dalbergioids sensu lato</taxon>
        <taxon>Dalbergieae</taxon>
        <taxon>Pterocarpus clade</taxon>
        <taxon>Stylosanthes</taxon>
    </lineage>
</organism>
<accession>A0ABU6VES6</accession>
<proteinExistence type="predicted"/>
<protein>
    <submittedName>
        <fullName evidence="3">Uncharacterized protein</fullName>
    </submittedName>
</protein>
<keyword evidence="2" id="KW-0472">Membrane</keyword>
<dbReference type="EMBL" id="JASCZI010151208">
    <property type="protein sequence ID" value="MED6170930.1"/>
    <property type="molecule type" value="Genomic_DNA"/>
</dbReference>
<keyword evidence="2" id="KW-1133">Transmembrane helix</keyword>
<dbReference type="Proteomes" id="UP001341840">
    <property type="component" value="Unassembled WGS sequence"/>
</dbReference>
<keyword evidence="2" id="KW-0812">Transmembrane</keyword>
<evidence type="ECO:0000313" key="3">
    <source>
        <dbReference type="EMBL" id="MED6170930.1"/>
    </source>
</evidence>